<evidence type="ECO:0000313" key="1">
    <source>
        <dbReference type="Proteomes" id="UP000887569"/>
    </source>
</evidence>
<reference evidence="2" key="1">
    <citation type="submission" date="2022-11" db="UniProtKB">
        <authorList>
            <consortium name="WormBaseParasite"/>
        </authorList>
    </citation>
    <scope>IDENTIFICATION</scope>
</reference>
<proteinExistence type="predicted"/>
<dbReference type="WBParaSite" id="PgB13_g042_t01">
    <property type="protein sequence ID" value="PgB13_g042_t01"/>
    <property type="gene ID" value="PgB13_g042"/>
</dbReference>
<organism evidence="1 2">
    <name type="scientific">Parascaris univalens</name>
    <name type="common">Nematode worm</name>
    <dbReference type="NCBI Taxonomy" id="6257"/>
    <lineage>
        <taxon>Eukaryota</taxon>
        <taxon>Metazoa</taxon>
        <taxon>Ecdysozoa</taxon>
        <taxon>Nematoda</taxon>
        <taxon>Chromadorea</taxon>
        <taxon>Rhabditida</taxon>
        <taxon>Spirurina</taxon>
        <taxon>Ascaridomorpha</taxon>
        <taxon>Ascaridoidea</taxon>
        <taxon>Ascarididae</taxon>
        <taxon>Parascaris</taxon>
    </lineage>
</organism>
<sequence length="114" mass="13106">SPLRKFGKFICSFWLTGKICDYCIFQSIGGRSSQTNETRMPVYLTHLPGGTSTANLVHWAQLTTTGRLRMYDFGSEHANMQRYGTPIPPAYEFRNISTPLYVYWSDADWLTDPR</sequence>
<dbReference type="AlphaFoldDB" id="A0A914ZVK6"/>
<evidence type="ECO:0000313" key="2">
    <source>
        <dbReference type="WBParaSite" id="PgB13_g042_t01"/>
    </source>
</evidence>
<accession>A0A914ZVK6</accession>
<protein>
    <submittedName>
        <fullName evidence="2">Uncharacterized protein</fullName>
    </submittedName>
</protein>
<dbReference type="Gene3D" id="3.40.50.1820">
    <property type="entry name" value="alpha/beta hydrolase"/>
    <property type="match status" value="1"/>
</dbReference>
<dbReference type="Proteomes" id="UP000887569">
    <property type="component" value="Unplaced"/>
</dbReference>
<keyword evidence="1" id="KW-1185">Reference proteome</keyword>
<dbReference type="SUPFAM" id="SSF53474">
    <property type="entry name" value="alpha/beta-Hydrolases"/>
    <property type="match status" value="1"/>
</dbReference>
<dbReference type="PANTHER" id="PTHR11005">
    <property type="entry name" value="LYSOSOMAL ACID LIPASE-RELATED"/>
    <property type="match status" value="1"/>
</dbReference>
<name>A0A914ZVK6_PARUN</name>
<dbReference type="InterPro" id="IPR029058">
    <property type="entry name" value="AB_hydrolase_fold"/>
</dbReference>